<dbReference type="EMBL" id="AAKOQU010000050">
    <property type="protein sequence ID" value="ECU0321617.1"/>
    <property type="molecule type" value="Genomic_DNA"/>
</dbReference>
<dbReference type="EMBL" id="AAGDUG010000145">
    <property type="protein sequence ID" value="EBM8104919.1"/>
    <property type="molecule type" value="Genomic_DNA"/>
</dbReference>
<dbReference type="EMBL" id="AAKNKF010000027">
    <property type="protein sequence ID" value="ECT6385494.1"/>
    <property type="molecule type" value="Genomic_DNA"/>
</dbReference>
<dbReference type="EMBL" id="AALKSI010000047">
    <property type="protein sequence ID" value="EDA6269992.1"/>
    <property type="molecule type" value="Genomic_DNA"/>
</dbReference>
<evidence type="ECO:0000313" key="51">
    <source>
        <dbReference type="EMBL" id="ECU7503433.1"/>
    </source>
</evidence>
<reference evidence="64" key="1">
    <citation type="submission" date="2018-07" db="EMBL/GenBank/DDBJ databases">
        <authorList>
            <consortium name="PulseNet: The National Subtyping Network for Foodborne Disease Surveillance"/>
            <person name="Tarr C.L."/>
            <person name="Trees E."/>
            <person name="Katz L.S."/>
            <person name="Carleton-Romer H.A."/>
            <person name="Stroika S."/>
            <person name="Kucerova Z."/>
            <person name="Roache K.F."/>
            <person name="Sabol A.L."/>
            <person name="Besser J."/>
            <person name="Gerner-Smidt P."/>
        </authorList>
    </citation>
    <scope>NUCLEOTIDE SEQUENCE</scope>
    <source>
        <strain evidence="64">PNUSAS000719</strain>
        <strain evidence="75">PNUSAS013139</strain>
    </source>
</reference>
<evidence type="ECO:0000313" key="75">
    <source>
        <dbReference type="EMBL" id="EDH7234560.1"/>
    </source>
</evidence>
<evidence type="ECO:0000313" key="12">
    <source>
        <dbReference type="EMBL" id="EBO2052092.1"/>
    </source>
</evidence>
<dbReference type="EMBL" id="AAKWYY010000021">
    <property type="protein sequence ID" value="ECW6045447.1"/>
    <property type="molecule type" value="Genomic_DNA"/>
</dbReference>
<evidence type="ECO:0000313" key="48">
    <source>
        <dbReference type="EMBL" id="ECU2381098.1"/>
    </source>
</evidence>
<dbReference type="EMBL" id="AAMFMM010000040">
    <property type="protein sequence ID" value="EDG8352614.1"/>
    <property type="molecule type" value="Genomic_DNA"/>
</dbReference>
<evidence type="ECO:0000313" key="67">
    <source>
        <dbReference type="EMBL" id="EDB8563393.1"/>
    </source>
</evidence>
<name>A0A3V2SIR0_SALET</name>
<dbReference type="EMBL" id="AAMKVI010000047">
    <property type="protein sequence ID" value="EDI4078290.1"/>
    <property type="molecule type" value="Genomic_DNA"/>
</dbReference>
<dbReference type="EMBL" id="AAHVUF010000085">
    <property type="protein sequence ID" value="ECA8833848.1"/>
    <property type="molecule type" value="Genomic_DNA"/>
</dbReference>
<dbReference type="EMBL" id="AAGFNW010000039">
    <property type="protein sequence ID" value="EBN3585694.1"/>
    <property type="molecule type" value="Genomic_DNA"/>
</dbReference>
<evidence type="ECO:0000313" key="10">
    <source>
        <dbReference type="EMBL" id="EBO1634459.1"/>
    </source>
</evidence>
<evidence type="ECO:0000313" key="77">
    <source>
        <dbReference type="EMBL" id="EDH8544445.1"/>
    </source>
</evidence>
<evidence type="ECO:0000313" key="43">
    <source>
        <dbReference type="EMBL" id="ECT6385494.1"/>
    </source>
</evidence>
<evidence type="ECO:0000313" key="14">
    <source>
        <dbReference type="EMBL" id="EBO2528187.1"/>
    </source>
</evidence>
<dbReference type="EMBL" id="AAMIVI010000050">
    <property type="protein sequence ID" value="EDH7972275.1"/>
    <property type="molecule type" value="Genomic_DNA"/>
</dbReference>
<dbReference type="EMBL" id="AALOWW010000027">
    <property type="protein sequence ID" value="EDB8563393.1"/>
    <property type="molecule type" value="Genomic_DNA"/>
</dbReference>
<evidence type="ECO:0000313" key="63">
    <source>
        <dbReference type="EMBL" id="ECW6045447.1"/>
    </source>
</evidence>
<evidence type="ECO:0000313" key="29">
    <source>
        <dbReference type="EMBL" id="ECA8833848.1"/>
    </source>
</evidence>
<evidence type="ECO:0000313" key="1">
    <source>
        <dbReference type="EMBL" id="EBM8104919.1"/>
    </source>
</evidence>
<dbReference type="EMBL" id="AAKRVG010000143">
    <property type="protein sequence ID" value="ECV5591966.1"/>
    <property type="molecule type" value="Genomic_DNA"/>
</dbReference>
<dbReference type="Proteomes" id="UP000839705">
    <property type="component" value="Unassembled WGS sequence"/>
</dbReference>
<evidence type="ECO:0000313" key="82">
    <source>
        <dbReference type="EMBL" id="EDI6916051.1"/>
    </source>
</evidence>
<evidence type="ECO:0000313" key="60">
    <source>
        <dbReference type="EMBL" id="ECV4832068.1"/>
    </source>
</evidence>
<evidence type="ECO:0000313" key="5">
    <source>
        <dbReference type="EMBL" id="EBM9689311.1"/>
    </source>
</evidence>
<evidence type="ECO:0000313" key="42">
    <source>
        <dbReference type="EMBL" id="ECT1901063.1"/>
    </source>
</evidence>
<dbReference type="EMBL" id="AAMJAQ010000056">
    <property type="protein sequence ID" value="EDH8544445.1"/>
    <property type="molecule type" value="Genomic_DNA"/>
</dbReference>
<dbReference type="Proteomes" id="UP000839714">
    <property type="component" value="Unassembled WGS sequence"/>
</dbReference>
<dbReference type="EMBL" id="AAMLTI010000056">
    <property type="protein sequence ID" value="EDI6916051.1"/>
    <property type="molecule type" value="Genomic_DNA"/>
</dbReference>
<gene>
    <name evidence="43" type="ORF">A3179_24235</name>
    <name evidence="35" type="ORF">A3Y30_24625</name>
    <name evidence="36" type="ORF">A3Z70_23270</name>
    <name evidence="37" type="ORF">A9T32_23240</name>
    <name evidence="51" type="ORF">A9T44_23615</name>
    <name evidence="52" type="ORF">A9T50_23855</name>
    <name evidence="44" type="ORF">A9W12_22690</name>
    <name evidence="39" type="ORF">ACY89_24650</name>
    <name evidence="63" type="ORF">AKH67_23715</name>
    <name evidence="6" type="ORF">ALX47_23680</name>
    <name evidence="64" type="ORF">ALZ48_23185</name>
    <name evidence="34" type="ORF">APO12_24330</name>
    <name evidence="7" type="ORF">ASH16_22385</name>
    <name evidence="18" type="ORF">AUA60_23430</name>
    <name evidence="19" type="ORF">AUB25_23860</name>
    <name evidence="65" type="ORF">AYO62_24015</name>
    <name evidence="69" type="ORF">B0D29_24625</name>
    <name evidence="70" type="ORF">B6C64_24605</name>
    <name evidence="66" type="ORF">BCO88_22680</name>
    <name evidence="67" type="ORF">BCP44_22905</name>
    <name evidence="20" type="ORF">BGH80_23965</name>
    <name evidence="68" type="ORF">BH531_23050</name>
    <name evidence="46" type="ORF">C6752_24745</name>
    <name evidence="71" type="ORF">CAH52_23575</name>
    <name evidence="72" type="ORF">CAH86_24105</name>
    <name evidence="74" type="ORF">CB071_22845</name>
    <name evidence="73" type="ORF">CBQ06_22735</name>
    <name evidence="75" type="ORF">CBZ91_23200</name>
    <name evidence="76" type="ORF">CCH07_23110</name>
    <name evidence="77" type="ORF">CCW64_22890</name>
    <name evidence="78" type="ORF">CDJ86_24750</name>
    <name evidence="81" type="ORF">CE351_22645</name>
    <name evidence="79" type="ORF">CEB89_23990</name>
    <name evidence="45" type="ORF">CEB92_24935</name>
    <name evidence="80" type="ORF">CED36_23265</name>
    <name evidence="82" type="ORF">CFL54_23530</name>
    <name evidence="53" type="ORF">CIR65_24155</name>
    <name evidence="56" type="ORF">D1343_24850</name>
    <name evidence="61" type="ORF">D3156_24490</name>
    <name evidence="54" type="ORF">D3E07_24025</name>
    <name evidence="55" type="ORF">D3I79_25030</name>
    <name evidence="21" type="ORF">D6273_24505</name>
    <name evidence="8" type="ORF">D6J12_23140</name>
    <name evidence="22" type="ORF">D6Y68_24015</name>
    <name evidence="23" type="ORF">D9A38_24670</name>
    <name evidence="24" type="ORF">D9U58_23880</name>
    <name evidence="62" type="ORF">DKO31_25180</name>
    <name evidence="38" type="ORF">DM626_24810</name>
    <name evidence="47" type="ORF">DM640_23335</name>
    <name evidence="59" type="ORF">DML56_24325</name>
    <name evidence="58" type="ORF">DN913_25145</name>
    <name evidence="60" type="ORF">DN953_24410</name>
    <name evidence="57" type="ORF">DOQ15_22815</name>
    <name evidence="48" type="ORF">DR951_21875</name>
    <name evidence="49" type="ORF">DT111_24485</name>
    <name evidence="40" type="ORF">DTE28_25290</name>
    <name evidence="41" type="ORF">DVE68_24080</name>
    <name evidence="42" type="ORF">DXS28_25225</name>
    <name evidence="50" type="ORF">DYO51_24335</name>
    <name evidence="33" type="ORF">E2A04_24530</name>
    <name evidence="2" type="ORF">E2K49_23605</name>
    <name evidence="11" type="ORF">E2K50_23585</name>
    <name evidence="12" type="ORF">E3B48_23880</name>
    <name evidence="3" type="ORF">E4J19_23945</name>
    <name evidence="17" type="ORF">EA075_19845</name>
    <name evidence="9" type="ORF">EIC51_24280</name>
    <name evidence="25" type="ORF">EID80_23780</name>
    <name evidence="27" type="ORF">ELM42_24025</name>
    <name evidence="26" type="ORF">ELO16_23835</name>
    <name evidence="10" type="ORF">EOV29_22660</name>
    <name evidence="28" type="ORF">EQ864_25135</name>
    <name evidence="29" type="ORF">ER558_24230</name>
    <name evidence="30" type="ORF">ESI84_24455</name>
    <name evidence="31" type="ORF">EWR76_23655</name>
    <name evidence="1" type="ORF">EYU37_22155</name>
    <name evidence="32" type="ORF">EZK82_24520</name>
    <name evidence="4" type="ORF">FA713_23325</name>
    <name evidence="13" type="ORF">FA719_24710</name>
    <name evidence="14" type="ORF">FBD64_23890</name>
    <name evidence="15" type="ORF">FDQ73_23715</name>
    <name evidence="5" type="ORF">GL28_23630</name>
    <name evidence="16" type="ORF">JF21_23675</name>
</gene>
<evidence type="ECO:0000313" key="25">
    <source>
        <dbReference type="EMBL" id="ECA0090859.1"/>
    </source>
</evidence>
<evidence type="ECO:0000313" key="50">
    <source>
        <dbReference type="EMBL" id="ECU3471670.1"/>
    </source>
</evidence>
<dbReference type="EMBL" id="AAHPLT010000077">
    <property type="protein sequence ID" value="EBY9237476.1"/>
    <property type="molecule type" value="Genomic_DNA"/>
</dbReference>
<evidence type="ECO:0000313" key="24">
    <source>
        <dbReference type="EMBL" id="EBZ3306677.1"/>
    </source>
</evidence>
<dbReference type="EMBL" id="AAMCZO010000086">
    <property type="protein sequence ID" value="EDG1032656.1"/>
    <property type="molecule type" value="Genomic_DNA"/>
</dbReference>
<accession>A0A3V2SIR0</accession>
<dbReference type="EMBL" id="AAMLHW010000027">
    <property type="protein sequence ID" value="EDI5307021.1"/>
    <property type="molecule type" value="Genomic_DNA"/>
</dbReference>
<evidence type="ECO:0000313" key="80">
    <source>
        <dbReference type="EMBL" id="EDI4078290.1"/>
    </source>
</evidence>
<evidence type="ECO:0000313" key="9">
    <source>
        <dbReference type="EMBL" id="EBO1575704.1"/>
    </source>
</evidence>
<accession>A0A3V9S8A5</accession>
<dbReference type="Proteomes" id="UP000839719">
    <property type="component" value="Unassembled WGS sequence"/>
</dbReference>
<dbReference type="EMBL" id="AAGHXH010000070">
    <property type="protein sequence ID" value="EBO2495945.1"/>
    <property type="molecule type" value="Genomic_DNA"/>
</dbReference>
<evidence type="ECO:0000313" key="69">
    <source>
        <dbReference type="EMBL" id="EDF3875292.1"/>
    </source>
</evidence>
<evidence type="ECO:0000313" key="58">
    <source>
        <dbReference type="EMBL" id="ECV3653882.1"/>
    </source>
</evidence>
<dbReference type="EMBL" id="AAKTLY010000058">
    <property type="protein sequence ID" value="ECV5198856.1"/>
    <property type="molecule type" value="Genomic_DNA"/>
</dbReference>
<evidence type="ECO:0000313" key="18">
    <source>
        <dbReference type="EMBL" id="EBV9906730.1"/>
    </source>
</evidence>
<evidence type="ECO:0000313" key="6">
    <source>
        <dbReference type="EMBL" id="EBN0512930.1"/>
    </source>
</evidence>
<dbReference type="Proteomes" id="UP000839723">
    <property type="component" value="Unassembled WGS sequence"/>
</dbReference>
<evidence type="ECO:0000313" key="11">
    <source>
        <dbReference type="EMBL" id="EBO1897856.1"/>
    </source>
</evidence>
<evidence type="ECO:0000313" key="2">
    <source>
        <dbReference type="EMBL" id="EBM8193234.1"/>
    </source>
</evidence>
<evidence type="ECO:0000313" key="40">
    <source>
        <dbReference type="EMBL" id="ECT1152341.1"/>
    </source>
</evidence>
<dbReference type="EMBL" id="AAMHWT010000025">
    <property type="protein sequence ID" value="EDH5130025.1"/>
    <property type="molecule type" value="Genomic_DNA"/>
</dbReference>
<dbReference type="EMBL" id="AAGDVA010000053">
    <property type="protein sequence ID" value="EBM8193234.1"/>
    <property type="molecule type" value="Genomic_DNA"/>
</dbReference>
<comment type="caution">
    <text evidence="9">The sequence shown here is derived from an EMBL/GenBank/DDBJ whole genome shotgun (WGS) entry which is preliminary data.</text>
</comment>
<dbReference type="EMBL" id="AAGEHN010000038">
    <property type="protein sequence ID" value="EBM9689311.1"/>
    <property type="molecule type" value="Genomic_DNA"/>
</dbReference>
<evidence type="ECO:0000313" key="22">
    <source>
        <dbReference type="EMBL" id="EBY9237476.1"/>
    </source>
</evidence>
<evidence type="ECO:0000313" key="53">
    <source>
        <dbReference type="EMBL" id="ECU9200373.1"/>
    </source>
</evidence>
<dbReference type="EMBL" id="AAKOWS010000057">
    <property type="protein sequence ID" value="ECU1025387.1"/>
    <property type="molecule type" value="Genomic_DNA"/>
</dbReference>
<evidence type="ECO:0000313" key="64">
    <source>
        <dbReference type="EMBL" id="ECW9638089.1"/>
    </source>
</evidence>
<dbReference type="EMBL" id="AAGHZM010000081">
    <property type="protein sequence ID" value="EBO2758491.1"/>
    <property type="molecule type" value="Genomic_DNA"/>
</dbReference>
<dbReference type="EMBL" id="AALOUC010000073">
    <property type="protein sequence ID" value="EDB8291006.1"/>
    <property type="molecule type" value="Genomic_DNA"/>
</dbReference>
<reference evidence="34" key="2">
    <citation type="submission" date="2018-07" db="EMBL/GenBank/DDBJ databases">
        <authorList>
            <consortium name="NARMS: The National Antimicrobial Resistance Monitoring System"/>
        </authorList>
    </citation>
    <scope>NUCLEOTIDE SEQUENCE</scope>
    <source>
        <strain evidence="50">CVM N17S1400</strain>
        <strain evidence="37">CVM N32749</strain>
        <strain evidence="51">CVM N32765</strain>
        <strain evidence="52">CVM N32771</strain>
        <strain evidence="44">CVM N41920</strain>
        <strain evidence="34">CVM N54726</strain>
        <strain evidence="66">CVM N56557</strain>
        <strain evidence="36">CVM N57292F</strain>
        <strain evidence="43">CVM N57958F</strain>
        <strain evidence="35">CVM N58008</strain>
        <strain evidence="67">CVM N58670</strain>
        <strain evidence="68">CVM N62967</strain>
        <strain evidence="46">FSIS11808073</strain>
        <strain evidence="55">FSIS11813416</strain>
        <strain evidence="22">FSIS11814102</strain>
        <strain evidence="27">FSIS11816699</strain>
        <strain evidence="33">FSIS11918308</strain>
        <strain evidence="65">FSIS1505221</strain>
        <strain evidence="70">FSIS1710719</strain>
    </source>
</reference>
<dbReference type="EMBL" id="AAHSYX010000067">
    <property type="protein sequence ID" value="ECA0090859.1"/>
    <property type="molecule type" value="Genomic_DNA"/>
</dbReference>
<dbReference type="EMBL" id="AAKPHH010000084">
    <property type="protein sequence ID" value="ECU2381098.1"/>
    <property type="molecule type" value="Genomic_DNA"/>
</dbReference>
<dbReference type="EMBL" id="AAKRWR010000085">
    <property type="protein sequence ID" value="ECV4440679.1"/>
    <property type="molecule type" value="Genomic_DNA"/>
</dbReference>
<evidence type="ECO:0000313" key="21">
    <source>
        <dbReference type="EMBL" id="EBY9111570.1"/>
    </source>
</evidence>
<evidence type="ECO:0000313" key="78">
    <source>
        <dbReference type="EMBL" id="EDI2828352.1"/>
    </source>
</evidence>
<evidence type="ECO:0000313" key="59">
    <source>
        <dbReference type="EMBL" id="ECV4440679.1"/>
    </source>
</evidence>
<dbReference type="EMBL" id="AAKNQD010000112">
    <property type="protein sequence ID" value="ECT7071041.1"/>
    <property type="molecule type" value="Genomic_DNA"/>
</dbReference>
<dbReference type="EMBL" id="AAKSVH010000092">
    <property type="protein sequence ID" value="ECV0624270.1"/>
    <property type="molecule type" value="Genomic_DNA"/>
</dbReference>
<evidence type="ECO:0000313" key="23">
    <source>
        <dbReference type="EMBL" id="EBZ2434696.1"/>
    </source>
</evidence>
<evidence type="ECO:0000313" key="83">
    <source>
        <dbReference type="Proteomes" id="UP000365067"/>
    </source>
</evidence>
<dbReference type="EMBL" id="AAHHJF010000034">
    <property type="protein sequence ID" value="EBW5970456.1"/>
    <property type="molecule type" value="Genomic_DNA"/>
</dbReference>
<dbReference type="EMBL" id="AAMFMX010000054">
    <property type="protein sequence ID" value="EDG8426040.1"/>
    <property type="molecule type" value="Genomic_DNA"/>
</dbReference>
<evidence type="ECO:0000313" key="61">
    <source>
        <dbReference type="EMBL" id="ECV5198856.1"/>
    </source>
</evidence>
<dbReference type="EMBL" id="AAKSAY010000063">
    <property type="protein sequence ID" value="ECV3653882.1"/>
    <property type="molecule type" value="Genomic_DNA"/>
</dbReference>
<dbReference type="EMBL" id="AAKSBM010000139">
    <property type="protein sequence ID" value="ECV3409811.1"/>
    <property type="molecule type" value="Genomic_DNA"/>
</dbReference>
<dbReference type="EMBL" id="AAGHTB010000067">
    <property type="protein sequence ID" value="EBO2052092.1"/>
    <property type="molecule type" value="Genomic_DNA"/>
</dbReference>
<dbReference type="EMBL" id="AAKLXH010000061">
    <property type="protein sequence ID" value="ECT1656977.1"/>
    <property type="molecule type" value="Genomic_DNA"/>
</dbReference>
<evidence type="ECO:0000313" key="15">
    <source>
        <dbReference type="EMBL" id="EBO2758491.1"/>
    </source>
</evidence>
<dbReference type="EMBL" id="AAMKTN010000059">
    <property type="protein sequence ID" value="EDI3731397.1"/>
    <property type="molecule type" value="Genomic_DNA"/>
</dbReference>
<dbReference type="EMBL" id="AAKSVW010000049">
    <property type="protein sequence ID" value="ECV0336762.1"/>
    <property type="molecule type" value="Genomic_DNA"/>
</dbReference>
<evidence type="ECO:0000313" key="76">
    <source>
        <dbReference type="EMBL" id="EDH7972275.1"/>
    </source>
</evidence>
<dbReference type="EMBL" id="AAKLTE010000105">
    <property type="protein sequence ID" value="ECT1152341.1"/>
    <property type="molecule type" value="Genomic_DNA"/>
</dbReference>
<evidence type="ECO:0000313" key="62">
    <source>
        <dbReference type="EMBL" id="ECV5591966.1"/>
    </source>
</evidence>
<dbReference type="EMBL" id="AAGHQA010000072">
    <property type="protein sequence ID" value="EBO1634459.1"/>
    <property type="molecule type" value="Genomic_DNA"/>
</dbReference>
<dbReference type="EMBL" id="AAMKKX010000041">
    <property type="protein sequence ID" value="EDI2828352.1"/>
    <property type="molecule type" value="Genomic_DNA"/>
</dbReference>
<evidence type="ECO:0000313" key="13">
    <source>
        <dbReference type="EMBL" id="EBO2495945.1"/>
    </source>
</evidence>
<dbReference type="EMBL" id="AAMARF010000053">
    <property type="protein sequence ID" value="EDF3875292.1"/>
    <property type="molecule type" value="Genomic_DNA"/>
</dbReference>
<evidence type="ECO:0000313" key="20">
    <source>
        <dbReference type="EMBL" id="EBW8726755.1"/>
    </source>
</evidence>
<evidence type="ECO:0000313" key="66">
    <source>
        <dbReference type="EMBL" id="EDB8291006.1"/>
    </source>
</evidence>
<evidence type="ECO:0000313" key="27">
    <source>
        <dbReference type="EMBL" id="ECA4917812.1"/>
    </source>
</evidence>
<evidence type="ECO:0000313" key="32">
    <source>
        <dbReference type="EMBL" id="ECB5818045.1"/>
    </source>
</evidence>
<evidence type="ECO:0000313" key="34">
    <source>
        <dbReference type="EMBL" id="ECS2132589.1"/>
    </source>
</evidence>
<evidence type="ECO:0000313" key="38">
    <source>
        <dbReference type="EMBL" id="ECS9493943.1"/>
    </source>
</evidence>
<dbReference type="EMBL" id="AAKYEZ010000024">
    <property type="protein sequence ID" value="ECW9638089.1"/>
    <property type="molecule type" value="Genomic_DNA"/>
</dbReference>
<evidence type="ECO:0000313" key="41">
    <source>
        <dbReference type="EMBL" id="ECT1656977.1"/>
    </source>
</evidence>
<dbReference type="EMBL" id="AAKPJA010000083">
    <property type="protein sequence ID" value="ECU2528776.1"/>
    <property type="molecule type" value="Genomic_DNA"/>
</dbReference>
<dbReference type="EMBL" id="AAKSWN010000128">
    <property type="protein sequence ID" value="ECV0374667.1"/>
    <property type="molecule type" value="Genomic_DNA"/>
</dbReference>
<evidence type="ECO:0000313" key="54">
    <source>
        <dbReference type="EMBL" id="ECV0336762.1"/>
    </source>
</evidence>
<dbReference type="EMBL" id="AAHJMM010000032">
    <property type="protein sequence ID" value="EBW8726755.1"/>
    <property type="molecule type" value="Genomic_DNA"/>
</dbReference>
<dbReference type="EMBL" id="AAGHSH010000078">
    <property type="protein sequence ID" value="EBO1897856.1"/>
    <property type="molecule type" value="Genomic_DNA"/>
</dbReference>
<evidence type="ECO:0000313" key="39">
    <source>
        <dbReference type="EMBL" id="ECT0511394.1"/>
    </source>
</evidence>
<dbReference type="EMBL" id="AAKLFR010000059">
    <property type="protein sequence ID" value="ECS9493943.1"/>
    <property type="molecule type" value="Genomic_DNA"/>
</dbReference>
<dbReference type="EMBL" id="AAHULV010000055">
    <property type="protein sequence ID" value="ECA4917812.1"/>
    <property type="molecule type" value="Genomic_DNA"/>
</dbReference>
<evidence type="ECO:0000313" key="37">
    <source>
        <dbReference type="EMBL" id="ECS4926644.1"/>
    </source>
</evidence>
<evidence type="ECO:0000313" key="46">
    <source>
        <dbReference type="EMBL" id="ECU0321617.1"/>
    </source>
</evidence>
<evidence type="ECO:0000313" key="73">
    <source>
        <dbReference type="EMBL" id="EDH4308411.1"/>
    </source>
</evidence>
<dbReference type="EMBL" id="AAGEON010000029">
    <property type="protein sequence ID" value="EBN0512930.1"/>
    <property type="molecule type" value="Genomic_DNA"/>
</dbReference>
<evidence type="ECO:0000313" key="33">
    <source>
        <dbReference type="EMBL" id="ECB8231117.1"/>
    </source>
</evidence>
<dbReference type="EMBL" id="AAKOFV010000062">
    <property type="protein sequence ID" value="ECT8993661.1"/>
    <property type="molecule type" value="Genomic_DNA"/>
</dbReference>
<dbReference type="EMBL" id="AAGHMS010000098">
    <property type="protein sequence ID" value="EBO1205814.1"/>
    <property type="molecule type" value="Genomic_DNA"/>
</dbReference>
<dbReference type="EMBL" id="AAHQMV010000044">
    <property type="protein sequence ID" value="EBZ2434696.1"/>
    <property type="molecule type" value="Genomic_DNA"/>
</dbReference>
<evidence type="ECO:0000313" key="19">
    <source>
        <dbReference type="EMBL" id="EBW5970456.1"/>
    </source>
</evidence>
<evidence type="ECO:0000313" key="56">
    <source>
        <dbReference type="EMBL" id="ECV0624270.1"/>
    </source>
</evidence>
<dbReference type="EMBL" id="AAGHXO010000119">
    <property type="protein sequence ID" value="EBO2528187.1"/>
    <property type="molecule type" value="Genomic_DNA"/>
</dbReference>
<evidence type="ECO:0000313" key="26">
    <source>
        <dbReference type="EMBL" id="ECA4443734.1"/>
    </source>
</evidence>
<evidence type="ECO:0000313" key="28">
    <source>
        <dbReference type="EMBL" id="ECA8558317.1"/>
    </source>
</evidence>
<dbReference type="EMBL" id="AAKJFM010000069">
    <property type="protein sequence ID" value="ECS3253454.1"/>
    <property type="molecule type" value="Genomic_DNA"/>
</dbReference>
<dbReference type="AlphaFoldDB" id="A0A3V2SIR0"/>
<dbReference type="EMBL" id="AAKLNX010000028">
    <property type="protein sequence ID" value="ECT0511394.1"/>
    <property type="molecule type" value="Genomic_DNA"/>
</dbReference>
<evidence type="ECO:0000313" key="71">
    <source>
        <dbReference type="EMBL" id="EDG8352614.1"/>
    </source>
</evidence>
<dbReference type="EMBL" id="AAKLZF010000125">
    <property type="protein sequence ID" value="ECT1901063.1"/>
    <property type="molecule type" value="Genomic_DNA"/>
</dbReference>
<dbReference type="EMBL" id="AAGDWY010000052">
    <property type="protein sequence ID" value="EBM8423461.1"/>
    <property type="molecule type" value="Genomic_DNA"/>
</dbReference>
<evidence type="ECO:0000313" key="79">
    <source>
        <dbReference type="EMBL" id="EDI3731397.1"/>
    </source>
</evidence>
<evidence type="ECO:0000313" key="57">
    <source>
        <dbReference type="EMBL" id="ECV3409811.1"/>
    </source>
</evidence>
<dbReference type="EMBL" id="AAKPQU010000080">
    <property type="protein sequence ID" value="ECU3471670.1"/>
    <property type="molecule type" value="Genomic_DNA"/>
</dbReference>
<dbReference type="EMBL" id="AALRRQ010000030">
    <property type="protein sequence ID" value="EDC6717273.1"/>
    <property type="molecule type" value="Genomic_DNA"/>
</dbReference>
<evidence type="ECO:0000313" key="47">
    <source>
        <dbReference type="EMBL" id="ECU1025387.1"/>
    </source>
</evidence>
<dbReference type="EMBL" id="AAHVVF010000044">
    <property type="protein sequence ID" value="ECA8959279.1"/>
    <property type="molecule type" value="Genomic_DNA"/>
</dbReference>
<dbReference type="EMBL" id="AAHGZJ010000049">
    <property type="protein sequence ID" value="EBV9906730.1"/>
    <property type="molecule type" value="Genomic_DNA"/>
</dbReference>
<dbReference type="EMBL" id="AAHYUR010000040">
    <property type="protein sequence ID" value="ECB8231117.1"/>
    <property type="molecule type" value="Genomic_DNA"/>
</dbReference>
<sequence>MSYLVGQIFFIPEMVCYLCIESGFSTDLLPHSISIAVILRARFYHKFVDRFLHQASFVTEYWCYDRYRSVRPVVCFFFWRLIQSHKLD</sequence>
<evidence type="ECO:0000313" key="3">
    <source>
        <dbReference type="EMBL" id="EBM8423461.1"/>
    </source>
</evidence>
<evidence type="ECO:0000313" key="74">
    <source>
        <dbReference type="EMBL" id="EDH5130025.1"/>
    </source>
</evidence>
<evidence type="ECO:0000313" key="55">
    <source>
        <dbReference type="EMBL" id="ECV0374667.1"/>
    </source>
</evidence>
<dbReference type="EMBL" id="AAKQYR010000047">
    <property type="protein sequence ID" value="ECU7624464.1"/>
    <property type="molecule type" value="Genomic_DNA"/>
</dbReference>
<dbReference type="EMBL" id="AAKQXS010000026">
    <property type="protein sequence ID" value="ECU7503433.1"/>
    <property type="molecule type" value="Genomic_DNA"/>
</dbReference>
<evidence type="ECO:0000313" key="70">
    <source>
        <dbReference type="EMBL" id="EDG1032656.1"/>
    </source>
</evidence>
<dbReference type="EMBL" id="AAGEBN010000045">
    <property type="protein sequence ID" value="EBM8871625.1"/>
    <property type="molecule type" value="Genomic_DNA"/>
</dbReference>
<dbReference type="EMBL" id="AAGIAU010000027">
    <property type="protein sequence ID" value="EBO2914015.1"/>
    <property type="molecule type" value="Genomic_DNA"/>
</dbReference>
<evidence type="ECO:0000313" key="72">
    <source>
        <dbReference type="EMBL" id="EDG8426040.1"/>
    </source>
</evidence>
<evidence type="ECO:0000313" key="35">
    <source>
        <dbReference type="EMBL" id="ECS2991234.1"/>
    </source>
</evidence>
<dbReference type="EMBL" id="AAMIOR010000040">
    <property type="protein sequence ID" value="EDH7234560.1"/>
    <property type="molecule type" value="Genomic_DNA"/>
</dbReference>
<dbReference type="EMBL" id="AAHQUD010000028">
    <property type="protein sequence ID" value="EBZ3306677.1"/>
    <property type="molecule type" value="Genomic_DNA"/>
</dbReference>
<evidence type="ECO:0000313" key="65">
    <source>
        <dbReference type="EMBL" id="EDA6269992.1"/>
    </source>
</evidence>
<dbReference type="EMBL" id="AAKRLS010000032">
    <property type="protein sequence ID" value="ECU9200373.1"/>
    <property type="molecule type" value="Genomic_DNA"/>
</dbReference>
<dbReference type="EMBL" id="AAHYAO010000082">
    <property type="protein sequence ID" value="ECB5818045.1"/>
    <property type="molecule type" value="Genomic_DNA"/>
</dbReference>
<protein>
    <submittedName>
        <fullName evidence="9">Uncharacterized protein</fullName>
    </submittedName>
</protein>
<dbReference type="EMBL" id="AAHVRN010000102">
    <property type="protein sequence ID" value="ECA8558317.1"/>
    <property type="molecule type" value="Genomic_DNA"/>
</dbReference>
<dbReference type="Proteomes" id="UP000839903">
    <property type="component" value="Unassembled WGS sequence"/>
</dbReference>
<dbReference type="EMBL" id="AAKJTW010000069">
    <property type="protein sequence ID" value="ECS4926644.1"/>
    <property type="molecule type" value="Genomic_DNA"/>
</dbReference>
<evidence type="ECO:0000313" key="52">
    <source>
        <dbReference type="EMBL" id="ECU7624464.1"/>
    </source>
</evidence>
<dbReference type="EMBL" id="AAHXIE010000116">
    <property type="protein sequence ID" value="ECB3641235.1"/>
    <property type="molecule type" value="Genomic_DNA"/>
</dbReference>
<evidence type="ECO:0000313" key="68">
    <source>
        <dbReference type="EMBL" id="EDC6717273.1"/>
    </source>
</evidence>
<dbReference type="EMBL" id="AAGJTV010000045">
    <property type="protein sequence ID" value="EBO8341612.1"/>
    <property type="molecule type" value="Genomic_DNA"/>
</dbReference>
<dbReference type="EMBL" id="AAHPMI010000201">
    <property type="protein sequence ID" value="EBY9111570.1"/>
    <property type="molecule type" value="Genomic_DNA"/>
</dbReference>
<organism evidence="9">
    <name type="scientific">Salmonella enterica subsp. enterica serovar Kentucky</name>
    <dbReference type="NCBI Taxonomy" id="192955"/>
    <lineage>
        <taxon>Bacteria</taxon>
        <taxon>Pseudomonadati</taxon>
        <taxon>Pseudomonadota</taxon>
        <taxon>Gammaproteobacteria</taxon>
        <taxon>Enterobacterales</taxon>
        <taxon>Enterobacteriaceae</taxon>
        <taxon>Salmonella</taxon>
    </lineage>
</organism>
<dbReference type="EMBL" id="AAMHPQ010000037">
    <property type="protein sequence ID" value="EDH4308411.1"/>
    <property type="molecule type" value="Genomic_DNA"/>
</dbReference>
<evidence type="ECO:0000313" key="45">
    <source>
        <dbReference type="EMBL" id="ECT8993661.1"/>
    </source>
</evidence>
<evidence type="ECO:0000313" key="8">
    <source>
        <dbReference type="EMBL" id="EBO1205814.1"/>
    </source>
</evidence>
<evidence type="ECO:0000313" key="36">
    <source>
        <dbReference type="EMBL" id="ECS3253454.1"/>
    </source>
</evidence>
<evidence type="ECO:0000313" key="49">
    <source>
        <dbReference type="EMBL" id="ECU2528776.1"/>
    </source>
</evidence>
<evidence type="ECO:0000313" key="31">
    <source>
        <dbReference type="EMBL" id="ECB3641235.1"/>
    </source>
</evidence>
<proteinExistence type="predicted"/>
<evidence type="ECO:0000313" key="17">
    <source>
        <dbReference type="EMBL" id="EBO8341612.1"/>
    </source>
</evidence>
<dbReference type="Proteomes" id="UP000365067">
    <property type="component" value="Unassembled WGS sequence"/>
</dbReference>
<evidence type="ECO:0000313" key="16">
    <source>
        <dbReference type="EMBL" id="EBO2914015.1"/>
    </source>
</evidence>
<evidence type="ECO:0000313" key="30">
    <source>
        <dbReference type="EMBL" id="ECA8959279.1"/>
    </source>
</evidence>
<dbReference type="EMBL" id="AAKJDK010000068">
    <property type="protein sequence ID" value="ECS2991234.1"/>
    <property type="molecule type" value="Genomic_DNA"/>
</dbReference>
<dbReference type="EMBL" id="AAKTJV010000059">
    <property type="protein sequence ID" value="ECV4832068.1"/>
    <property type="molecule type" value="Genomic_DNA"/>
</dbReference>
<dbReference type="EMBL" id="AAHULA010000026">
    <property type="protein sequence ID" value="ECA4443734.1"/>
    <property type="molecule type" value="Genomic_DNA"/>
</dbReference>
<dbReference type="EMBL" id="AAGHPP010000097">
    <property type="protein sequence ID" value="EBO1575704.1"/>
    <property type="molecule type" value="Genomic_DNA"/>
</dbReference>
<dbReference type="Proteomes" id="UP000839916">
    <property type="component" value="Unassembled WGS sequence"/>
</dbReference>
<dbReference type="EMBL" id="AAKIWH010000064">
    <property type="protein sequence ID" value="ECS2132589.1"/>
    <property type="molecule type" value="Genomic_DNA"/>
</dbReference>
<evidence type="ECO:0000313" key="81">
    <source>
        <dbReference type="EMBL" id="EDI5307021.1"/>
    </source>
</evidence>
<evidence type="ECO:0000313" key="7">
    <source>
        <dbReference type="EMBL" id="EBN3585694.1"/>
    </source>
</evidence>
<evidence type="ECO:0000313" key="4">
    <source>
        <dbReference type="EMBL" id="EBM8871625.1"/>
    </source>
</evidence>
<reference evidence="9" key="3">
    <citation type="submission" date="2019-06" db="EMBL/GenBank/DDBJ databases">
        <authorList>
            <consortium name="GenomeTrakr network: Whole genome sequencing for foodborne pathogen traceback"/>
        </authorList>
    </citation>
    <scope>NUCLEOTIDE SEQUENCE</scope>
    <source>
        <strain evidence="63">15MN00359</strain>
        <strain evidence="39">CFSAN030068</strain>
        <strain evidence="6">CVM-N15245</strain>
        <strain evidence="18">CVM-N26458</strain>
        <strain evidence="19">CVM-N27249</strain>
        <strain evidence="5">FL-NRM019</strain>
        <strain evidence="9">FSIS11807908</strain>
        <strain evidence="59">FSIS11809753</strain>
        <strain evidence="62">FSIS11809920</strain>
        <strain evidence="47">FSIS11810082</strain>
        <strain evidence="48">FSIS11811171</strain>
        <strain evidence="40">FSIS11811492</strain>
        <strain evidence="41">FSIS11811977</strain>
        <strain evidence="42">FSIS11812281</strain>
        <strain evidence="21">FSIS11813729</strain>
        <strain evidence="61">FSIS11813790</strain>
        <strain evidence="8">FSIS11814114</strain>
        <strain evidence="17">FSIS11814883</strain>
        <strain evidence="25">FSIS11816006</strain>
        <strain evidence="26">FSIS11816516</strain>
        <strain evidence="30">FSIS11917264</strain>
        <strain evidence="2">FSIS11918347</strain>
        <strain evidence="11">FSIS11918574</strain>
        <strain evidence="12">FSIS11918976</strain>
        <strain evidence="72">FSIS1700345</strain>
        <strain evidence="71">FSIS1700407</strain>
        <strain evidence="73">FSIS1700727</strain>
        <strain evidence="74">FSIS1700879</strain>
        <strain evidence="77">FSIS1701118</strain>
        <strain evidence="76">FSIS1701206</strain>
        <strain evidence="78">FSIS1701380</strain>
        <strain evidence="80">FSIS1701544</strain>
        <strain evidence="45">FSIS1701847</strain>
        <strain evidence="79">FSIS1702151</strain>
        <strain evidence="81">FSIS1702153</strain>
        <strain evidence="82">FSIS1702286</strain>
        <strain evidence="53">FSIS1703277</strain>
        <strain evidence="69">FSIS1709877</strain>
        <strain evidence="60">FSIS21821682</strain>
        <strain evidence="38">FSIS21821754</strain>
        <strain evidence="57">FSIS21821883</strain>
        <strain evidence="10">FSIS21823107</strain>
        <strain evidence="31">FSIS21923418</strain>
        <strain evidence="1">FSIS21923521</strain>
        <strain evidence="32">FSIS21923565</strain>
        <strain evidence="13">FSIS21924037</strain>
        <strain evidence="4">FSIS21924041</strain>
        <strain evidence="14">FSIS21924118</strain>
        <strain evidence="15">FSIS21924205</strain>
        <strain evidence="58">FSIS31800522</strain>
        <strain evidence="49">FSIS31800719</strain>
        <strain evidence="56">FSIS31800927</strain>
        <strain evidence="54">FSIS31800955</strain>
        <strain evidence="23">FSIS31801101</strain>
        <strain evidence="24">FSIS31801138</strain>
        <strain evidence="28">FSIS31901439</strain>
        <strain evidence="29">FSIS31901449</strain>
        <strain evidence="3">FSIS31901700</strain>
        <strain evidence="20 83">IA-2010122881</strain>
        <strain evidence="7">NY-N19883</strain>
        <strain evidence="16">WAPHL_SAL-A00479</strain>
    </source>
</reference>
<evidence type="ECO:0000313" key="44">
    <source>
        <dbReference type="EMBL" id="ECT7071041.1"/>
    </source>
</evidence>